<keyword evidence="1" id="KW-0472">Membrane</keyword>
<dbReference type="RefSeq" id="WP_349218907.1">
    <property type="nucleotide sequence ID" value="NZ_JBBMFD010000007.1"/>
</dbReference>
<protein>
    <submittedName>
        <fullName evidence="3">PH domain-containing protein</fullName>
    </submittedName>
</protein>
<dbReference type="PIRSF" id="PIRSF026631">
    <property type="entry name" value="UCP026631"/>
    <property type="match status" value="1"/>
</dbReference>
<feature type="transmembrane region" description="Helical" evidence="1">
    <location>
        <begin position="371"/>
        <end position="395"/>
    </location>
</feature>
<name>A0ABV1DZA0_9FIRM</name>
<dbReference type="PANTHER" id="PTHR34473">
    <property type="entry name" value="UPF0699 TRANSMEMBRANE PROTEIN YDBS"/>
    <property type="match status" value="1"/>
</dbReference>
<accession>A0ABV1DZA0</accession>
<feature type="domain" description="YdbS-like PH" evidence="2">
    <location>
        <begin position="240"/>
        <end position="316"/>
    </location>
</feature>
<comment type="caution">
    <text evidence="3">The sequence shown here is derived from an EMBL/GenBank/DDBJ whole genome shotgun (WGS) entry which is preliminary data.</text>
</comment>
<evidence type="ECO:0000313" key="4">
    <source>
        <dbReference type="Proteomes" id="UP001489509"/>
    </source>
</evidence>
<dbReference type="InterPro" id="IPR014529">
    <property type="entry name" value="UCP026631"/>
</dbReference>
<feature type="transmembrane region" description="Helical" evidence="1">
    <location>
        <begin position="41"/>
        <end position="59"/>
    </location>
</feature>
<evidence type="ECO:0000256" key="1">
    <source>
        <dbReference type="SAM" id="Phobius"/>
    </source>
</evidence>
<reference evidence="3 4" key="1">
    <citation type="submission" date="2024-03" db="EMBL/GenBank/DDBJ databases">
        <title>Human intestinal bacterial collection.</title>
        <authorList>
            <person name="Pauvert C."/>
            <person name="Hitch T.C.A."/>
            <person name="Clavel T."/>
        </authorList>
    </citation>
    <scope>NUCLEOTIDE SEQUENCE [LARGE SCALE GENOMIC DNA]</scope>
    <source>
        <strain evidence="3 4">CLA-JM-H44</strain>
    </source>
</reference>
<keyword evidence="4" id="KW-1185">Reference proteome</keyword>
<feature type="transmembrane region" description="Helical" evidence="1">
    <location>
        <begin position="343"/>
        <end position="365"/>
    </location>
</feature>
<sequence>MRRRTHPARIATELKRYVFLLLLPVAQQLLSLPFEPWAWSLLLWQELFAASAVVLLAVWRWARLWYTVKNGEILVESGIFLHKQVHLRFRDVSSADVERPLWLIILGGARLRLDTAAGSRRKADVELYLPNRRALSIAAMVKGHGRAPAISSSYRANPFFVAVMAASASNAAGGILFAVPVVKGIGQLLGQEIEAQILGTIGTLATFLVAVLPPATALLATILAVGWLIAFVRVFLRYVRFSLRRTEGRLTVSSGAVGRYRSVLGTRHICAVDIRQGLLLHLMGLASVNVICVGYGKQEGQKAVLLPCVRKRKARESCGEILPEFAGPKKLSLRPQKGTLRRYILYPCVGLLLIPPGAYLVQILLSPFSALVPFLAAVLAILCLWMMVLSLLSYYEAGVALEKPVCRFTCRKRFSLHEVLVPAEKVQRLALTQTPFQKQAGLCHLRVTVVGERGTSYVIRHLPAKEARAAIRRFYGEEPK</sequence>
<dbReference type="InterPro" id="IPR005182">
    <property type="entry name" value="YdbS-like_PH"/>
</dbReference>
<organism evidence="3 4">
    <name type="scientific">Solibaculum intestinale</name>
    <dbReference type="NCBI Taxonomy" id="3133165"/>
    <lineage>
        <taxon>Bacteria</taxon>
        <taxon>Bacillati</taxon>
        <taxon>Bacillota</taxon>
        <taxon>Clostridia</taxon>
        <taxon>Eubacteriales</taxon>
        <taxon>Oscillospiraceae</taxon>
        <taxon>Solibaculum</taxon>
    </lineage>
</organism>
<dbReference type="PANTHER" id="PTHR34473:SF2">
    <property type="entry name" value="UPF0699 TRANSMEMBRANE PROTEIN YDBT"/>
    <property type="match status" value="1"/>
</dbReference>
<dbReference type="Pfam" id="PF03703">
    <property type="entry name" value="bPH_2"/>
    <property type="match status" value="3"/>
</dbReference>
<keyword evidence="1" id="KW-1133">Transmembrane helix</keyword>
<feature type="domain" description="YdbS-like PH" evidence="2">
    <location>
        <begin position="61"/>
        <end position="127"/>
    </location>
</feature>
<feature type="domain" description="YdbS-like PH" evidence="2">
    <location>
        <begin position="417"/>
        <end position="469"/>
    </location>
</feature>
<dbReference type="Proteomes" id="UP001489509">
    <property type="component" value="Unassembled WGS sequence"/>
</dbReference>
<proteinExistence type="predicted"/>
<dbReference type="EMBL" id="JBBMFD010000007">
    <property type="protein sequence ID" value="MEQ2440382.1"/>
    <property type="molecule type" value="Genomic_DNA"/>
</dbReference>
<keyword evidence="1" id="KW-0812">Transmembrane</keyword>
<feature type="transmembrane region" description="Helical" evidence="1">
    <location>
        <begin position="159"/>
        <end position="179"/>
    </location>
</feature>
<evidence type="ECO:0000259" key="2">
    <source>
        <dbReference type="Pfam" id="PF03703"/>
    </source>
</evidence>
<feature type="transmembrane region" description="Helical" evidence="1">
    <location>
        <begin position="217"/>
        <end position="236"/>
    </location>
</feature>
<gene>
    <name evidence="3" type="ORF">WMO26_06020</name>
</gene>
<evidence type="ECO:0000313" key="3">
    <source>
        <dbReference type="EMBL" id="MEQ2440382.1"/>
    </source>
</evidence>